<evidence type="ECO:0000259" key="1">
    <source>
        <dbReference type="PROSITE" id="PS50086"/>
    </source>
</evidence>
<dbReference type="PROSITE" id="PS50086">
    <property type="entry name" value="TBC_RABGAP"/>
    <property type="match status" value="1"/>
</dbReference>
<evidence type="ECO:0000313" key="2">
    <source>
        <dbReference type="EMBL" id="GIX95678.1"/>
    </source>
</evidence>
<sequence>MIPNFSDILKTQGADDLLFCYRWLLLELKREFAFDEALSMLEVLWSSIPPSPPEKELSLYEELSLQIPVRPQSPEFIVGKIHTPKYVQSETKFSILNSRFNEK</sequence>
<dbReference type="AlphaFoldDB" id="A0AAV4PGZ2"/>
<protein>
    <submittedName>
        <fullName evidence="2">TBC1 domain family member 25</fullName>
    </submittedName>
</protein>
<feature type="domain" description="Rab-GAP TBC" evidence="1">
    <location>
        <begin position="1"/>
        <end position="48"/>
    </location>
</feature>
<dbReference type="EMBL" id="BPLR01004549">
    <property type="protein sequence ID" value="GIX95678.1"/>
    <property type="molecule type" value="Genomic_DNA"/>
</dbReference>
<accession>A0AAV4PGZ2</accession>
<dbReference type="SUPFAM" id="SSF47923">
    <property type="entry name" value="Ypt/Rab-GAP domain of gyp1p"/>
    <property type="match status" value="1"/>
</dbReference>
<name>A0AAV4PGZ2_CAEEX</name>
<reference evidence="2 3" key="1">
    <citation type="submission" date="2021-06" db="EMBL/GenBank/DDBJ databases">
        <title>Caerostris extrusa draft genome.</title>
        <authorList>
            <person name="Kono N."/>
            <person name="Arakawa K."/>
        </authorList>
    </citation>
    <scope>NUCLEOTIDE SEQUENCE [LARGE SCALE GENOMIC DNA]</scope>
</reference>
<organism evidence="2 3">
    <name type="scientific">Caerostris extrusa</name>
    <name type="common">Bark spider</name>
    <name type="synonym">Caerostris bankana</name>
    <dbReference type="NCBI Taxonomy" id="172846"/>
    <lineage>
        <taxon>Eukaryota</taxon>
        <taxon>Metazoa</taxon>
        <taxon>Ecdysozoa</taxon>
        <taxon>Arthropoda</taxon>
        <taxon>Chelicerata</taxon>
        <taxon>Arachnida</taxon>
        <taxon>Araneae</taxon>
        <taxon>Araneomorphae</taxon>
        <taxon>Entelegynae</taxon>
        <taxon>Araneoidea</taxon>
        <taxon>Araneidae</taxon>
        <taxon>Caerostris</taxon>
    </lineage>
</organism>
<dbReference type="InterPro" id="IPR000195">
    <property type="entry name" value="Rab-GAP-TBC_dom"/>
</dbReference>
<keyword evidence="3" id="KW-1185">Reference proteome</keyword>
<dbReference type="InterPro" id="IPR035969">
    <property type="entry name" value="Rab-GAP_TBC_sf"/>
</dbReference>
<proteinExistence type="predicted"/>
<gene>
    <name evidence="2" type="primary">TBC1D25</name>
    <name evidence="2" type="ORF">CEXT_659601</name>
</gene>
<dbReference type="Proteomes" id="UP001054945">
    <property type="component" value="Unassembled WGS sequence"/>
</dbReference>
<evidence type="ECO:0000313" key="3">
    <source>
        <dbReference type="Proteomes" id="UP001054945"/>
    </source>
</evidence>
<dbReference type="Gene3D" id="1.10.472.80">
    <property type="entry name" value="Ypt/Rab-GAP domain of gyp1p, domain 3"/>
    <property type="match status" value="1"/>
</dbReference>
<comment type="caution">
    <text evidence="2">The sequence shown here is derived from an EMBL/GenBank/DDBJ whole genome shotgun (WGS) entry which is preliminary data.</text>
</comment>